<feature type="compositionally biased region" description="Polar residues" evidence="2">
    <location>
        <begin position="783"/>
        <end position="795"/>
    </location>
</feature>
<dbReference type="OrthoDB" id="2333384at2759"/>
<sequence length="1074" mass="118544">MRTRSSADRACAVQKRGRRPCVGPDLIEVTELLTTSTYEFNLPNKGCVIWLYGLVKTRWTPDSKATLAEAGSLSVGLNLVRSTTTLNALGDKRNLENLCTSTVSFFSQVTENIRNVSHDWKRDGLCARHSKKPCYPDFDCPWDMRPPMGQMSSTGGSYSRDPVSRNTERSNSYNSVTDTLIASLERGSCSRHSSSTSKISCMSNEAALAAQMKSNRFAFLTCQSCDSCASRIASQKCSTMQNIDSNKQKKKRKVSYGDVRIIYRAKVNLLKHYNSPVRQNTRAEAGPSSESSFSNSQDNAEDERTDPEYAEGLAVEDSNNLNPESGSAATPETETNSMKKSASGTAFLLTRGTHVFDFEFKLPADLPSSFELPTSCLAGGAAARLCYGLRIEIRNYTARIRHTQQREIIVFRPLELTHFPRLRTILLRGRREQRHVEVLRLFATRLKPRQTTGSDNPSCRLGDRSLEENPSLFSPSISPSSHTSPEKSDRSRPITQTDKGSALSKPNGEICRTGTSNLVAVEAHGASAYFEDVIHVPPLPATGLFGRQNLIQVEYMLILRLRMEGDSEGKQEQRMQIPITVGSDPTRETSFIGSNEVVPCYASFNYASGEVTEYDPTVHGPPNQVPRHLRPVYRYFKPRATAATVNPSVIPPQIESSRSSLIRPDSRVPSESKSSIVMHDTSDLSGSALIERRGTHELQGSGALSAAMVSRSSARFLTPSTADDILTTGYSSSAIEPAIRSAEDEGSSDSPSFPILSRQQYFDNGDRITVNDEEDQGLEPEFSSETPGPSGSPNRGNIVESRISSGNLMSSAMRSDRWLHSKSSRKQYSFDLCSDHTVSGDEGESISPNGLVEDDAYLSDEDPICLNYTRGGSDSSSTSDPEEVANFDSCEELDETRFSNHAIDDYYSPQHSTHSGPSTLKRFAGSAPLHPQVEQRQRFESTAIIRSTDKMVHTESKTSICEKTGARRAAGRILYQAYWNNPKVAPVPGRRVEQGQYWTVLKDSEQHCCEPVEFSLRTIQKSPKSQPVKDVLHSSLSKRKSLNTEVDLTGDTSGYSLESRSGYVSKNHRSTLLG</sequence>
<feature type="region of interest" description="Disordered" evidence="2">
    <location>
        <begin position="449"/>
        <end position="509"/>
    </location>
</feature>
<reference evidence="4 5" key="2">
    <citation type="submission" date="2018-11" db="EMBL/GenBank/DDBJ databases">
        <authorList>
            <consortium name="Pathogen Informatics"/>
        </authorList>
    </citation>
    <scope>NUCLEOTIDE SEQUENCE [LARGE SCALE GENOMIC DNA]</scope>
    <source>
        <strain evidence="4 5">Egypt</strain>
    </source>
</reference>
<dbReference type="InterPro" id="IPR050357">
    <property type="entry name" value="Arrestin_domain-protein"/>
</dbReference>
<evidence type="ECO:0000313" key="6">
    <source>
        <dbReference type="WBParaSite" id="ECPE_0000357601-mRNA-1"/>
    </source>
</evidence>
<dbReference type="Proteomes" id="UP000272942">
    <property type="component" value="Unassembled WGS sequence"/>
</dbReference>
<feature type="region of interest" description="Disordered" evidence="2">
    <location>
        <begin position="775"/>
        <end position="800"/>
    </location>
</feature>
<feature type="compositionally biased region" description="Acidic residues" evidence="2">
    <location>
        <begin position="299"/>
        <end position="309"/>
    </location>
</feature>
<dbReference type="GO" id="GO:0005737">
    <property type="term" value="C:cytoplasm"/>
    <property type="evidence" value="ECO:0007669"/>
    <property type="project" value="TreeGrafter"/>
</dbReference>
<dbReference type="EMBL" id="UZAN01040513">
    <property type="protein sequence ID" value="VDP69905.1"/>
    <property type="molecule type" value="Genomic_DNA"/>
</dbReference>
<dbReference type="InterPro" id="IPR014752">
    <property type="entry name" value="Arrestin-like_C"/>
</dbReference>
<dbReference type="GO" id="GO:0015031">
    <property type="term" value="P:protein transport"/>
    <property type="evidence" value="ECO:0007669"/>
    <property type="project" value="TreeGrafter"/>
</dbReference>
<keyword evidence="5" id="KW-1185">Reference proteome</keyword>
<evidence type="ECO:0000313" key="5">
    <source>
        <dbReference type="Proteomes" id="UP000272942"/>
    </source>
</evidence>
<dbReference type="InterPro" id="IPR011021">
    <property type="entry name" value="Arrestin-like_N"/>
</dbReference>
<accession>A0A183A9D8</accession>
<feature type="compositionally biased region" description="Low complexity" evidence="2">
    <location>
        <begin position="470"/>
        <end position="483"/>
    </location>
</feature>
<dbReference type="WBParaSite" id="ECPE_0000357601-mRNA-1">
    <property type="protein sequence ID" value="ECPE_0000357601-mRNA-1"/>
    <property type="gene ID" value="ECPE_0000357601"/>
</dbReference>
<feature type="compositionally biased region" description="Polar residues" evidence="2">
    <location>
        <begin position="317"/>
        <end position="341"/>
    </location>
</feature>
<evidence type="ECO:0000256" key="2">
    <source>
        <dbReference type="SAM" id="MobiDB-lite"/>
    </source>
</evidence>
<comment type="similarity">
    <text evidence="1">Belongs to the arrestin family.</text>
</comment>
<dbReference type="AlphaFoldDB" id="A0A183A9D8"/>
<feature type="region of interest" description="Disordered" evidence="2">
    <location>
        <begin position="656"/>
        <end position="676"/>
    </location>
</feature>
<organism evidence="6">
    <name type="scientific">Echinostoma caproni</name>
    <dbReference type="NCBI Taxonomy" id="27848"/>
    <lineage>
        <taxon>Eukaryota</taxon>
        <taxon>Metazoa</taxon>
        <taxon>Spiralia</taxon>
        <taxon>Lophotrochozoa</taxon>
        <taxon>Platyhelminthes</taxon>
        <taxon>Trematoda</taxon>
        <taxon>Digenea</taxon>
        <taxon>Plagiorchiida</taxon>
        <taxon>Echinostomata</taxon>
        <taxon>Echinostomatoidea</taxon>
        <taxon>Echinostomatidae</taxon>
        <taxon>Echinostoma</taxon>
    </lineage>
</organism>
<reference evidence="6" key="1">
    <citation type="submission" date="2016-06" db="UniProtKB">
        <authorList>
            <consortium name="WormBaseParasite"/>
        </authorList>
    </citation>
    <scope>IDENTIFICATION</scope>
</reference>
<proteinExistence type="inferred from homology"/>
<evidence type="ECO:0000313" key="4">
    <source>
        <dbReference type="EMBL" id="VDP69905.1"/>
    </source>
</evidence>
<feature type="region of interest" description="Disordered" evidence="2">
    <location>
        <begin position="151"/>
        <end position="172"/>
    </location>
</feature>
<evidence type="ECO:0000259" key="3">
    <source>
        <dbReference type="Pfam" id="PF00339"/>
    </source>
</evidence>
<dbReference type="Pfam" id="PF00339">
    <property type="entry name" value="Arrestin_N"/>
    <property type="match status" value="1"/>
</dbReference>
<gene>
    <name evidence="4" type="ORF">ECPE_LOCUS3573</name>
</gene>
<dbReference type="PANTHER" id="PTHR11188:SF176">
    <property type="entry name" value="ARRESTIN DOMAIN-CONTAINING PROTEIN 1"/>
    <property type="match status" value="1"/>
</dbReference>
<protein>
    <submittedName>
        <fullName evidence="6">Arrestin_N domain-containing protein</fullName>
    </submittedName>
</protein>
<dbReference type="PANTHER" id="PTHR11188">
    <property type="entry name" value="ARRESTIN DOMAIN CONTAINING PROTEIN"/>
    <property type="match status" value="1"/>
</dbReference>
<feature type="domain" description="Arrestin-like N-terminal" evidence="3">
    <location>
        <begin position="330"/>
        <end position="416"/>
    </location>
</feature>
<evidence type="ECO:0000256" key="1">
    <source>
        <dbReference type="ARBA" id="ARBA00005298"/>
    </source>
</evidence>
<dbReference type="Gene3D" id="2.60.40.640">
    <property type="match status" value="1"/>
</dbReference>
<feature type="region of interest" description="Disordered" evidence="2">
    <location>
        <begin position="274"/>
        <end position="341"/>
    </location>
</feature>
<name>A0A183A9D8_9TREM</name>